<dbReference type="Proteomes" id="UP000054166">
    <property type="component" value="Unassembled WGS sequence"/>
</dbReference>
<dbReference type="STRING" id="765440.A0A0C3FFS9"/>
<sequence length="139" mass="15147">MGLESISALHDMDMDNDNEEEEKAQDDGADEPFFDMPDVTRSSSTSPDASVRGGAMSSDFDTEEGPMGPDMPGQTPRTTFEVGKGGLPEAFDDKHRKEDDIGEQDDDDDDGWVDPSVPTSPPPIKIRAPAIVQNPFKQF</sequence>
<feature type="compositionally biased region" description="Acidic residues" evidence="1">
    <location>
        <begin position="14"/>
        <end position="33"/>
    </location>
</feature>
<keyword evidence="3" id="KW-1185">Reference proteome</keyword>
<accession>A0A0C3FFS9</accession>
<protein>
    <submittedName>
        <fullName evidence="2">Uncharacterized protein</fullName>
    </submittedName>
</protein>
<name>A0A0C3FFS9_PILCF</name>
<reference evidence="3" key="2">
    <citation type="submission" date="2015-01" db="EMBL/GenBank/DDBJ databases">
        <title>Evolutionary Origins and Diversification of the Mycorrhizal Mutualists.</title>
        <authorList>
            <consortium name="DOE Joint Genome Institute"/>
            <consortium name="Mycorrhizal Genomics Consortium"/>
            <person name="Kohler A."/>
            <person name="Kuo A."/>
            <person name="Nagy L.G."/>
            <person name="Floudas D."/>
            <person name="Copeland A."/>
            <person name="Barry K.W."/>
            <person name="Cichocki N."/>
            <person name="Veneault-Fourrey C."/>
            <person name="LaButti K."/>
            <person name="Lindquist E.A."/>
            <person name="Lipzen A."/>
            <person name="Lundell T."/>
            <person name="Morin E."/>
            <person name="Murat C."/>
            <person name="Riley R."/>
            <person name="Ohm R."/>
            <person name="Sun H."/>
            <person name="Tunlid A."/>
            <person name="Henrissat B."/>
            <person name="Grigoriev I.V."/>
            <person name="Hibbett D.S."/>
            <person name="Martin F."/>
        </authorList>
    </citation>
    <scope>NUCLEOTIDE SEQUENCE [LARGE SCALE GENOMIC DNA]</scope>
    <source>
        <strain evidence="3">F 1598</strain>
    </source>
</reference>
<organism evidence="2 3">
    <name type="scientific">Piloderma croceum (strain F 1598)</name>
    <dbReference type="NCBI Taxonomy" id="765440"/>
    <lineage>
        <taxon>Eukaryota</taxon>
        <taxon>Fungi</taxon>
        <taxon>Dikarya</taxon>
        <taxon>Basidiomycota</taxon>
        <taxon>Agaricomycotina</taxon>
        <taxon>Agaricomycetes</taxon>
        <taxon>Agaricomycetidae</taxon>
        <taxon>Atheliales</taxon>
        <taxon>Atheliaceae</taxon>
        <taxon>Piloderma</taxon>
    </lineage>
</organism>
<feature type="compositionally biased region" description="Acidic residues" evidence="1">
    <location>
        <begin position="100"/>
        <end position="112"/>
    </location>
</feature>
<evidence type="ECO:0000256" key="1">
    <source>
        <dbReference type="SAM" id="MobiDB-lite"/>
    </source>
</evidence>
<dbReference type="EMBL" id="KN833015">
    <property type="protein sequence ID" value="KIM78654.1"/>
    <property type="molecule type" value="Genomic_DNA"/>
</dbReference>
<dbReference type="InParanoid" id="A0A0C3FFS9"/>
<evidence type="ECO:0000313" key="3">
    <source>
        <dbReference type="Proteomes" id="UP000054166"/>
    </source>
</evidence>
<evidence type="ECO:0000313" key="2">
    <source>
        <dbReference type="EMBL" id="KIM78654.1"/>
    </source>
</evidence>
<dbReference type="AlphaFoldDB" id="A0A0C3FFS9"/>
<dbReference type="HOGENOM" id="CLU_1845853_0_0_1"/>
<feature type="region of interest" description="Disordered" evidence="1">
    <location>
        <begin position="1"/>
        <end position="139"/>
    </location>
</feature>
<proteinExistence type="predicted"/>
<reference evidence="2 3" key="1">
    <citation type="submission" date="2014-04" db="EMBL/GenBank/DDBJ databases">
        <authorList>
            <consortium name="DOE Joint Genome Institute"/>
            <person name="Kuo A."/>
            <person name="Tarkka M."/>
            <person name="Buscot F."/>
            <person name="Kohler A."/>
            <person name="Nagy L.G."/>
            <person name="Floudas D."/>
            <person name="Copeland A."/>
            <person name="Barry K.W."/>
            <person name="Cichocki N."/>
            <person name="Veneault-Fourrey C."/>
            <person name="LaButti K."/>
            <person name="Lindquist E.A."/>
            <person name="Lipzen A."/>
            <person name="Lundell T."/>
            <person name="Morin E."/>
            <person name="Murat C."/>
            <person name="Sun H."/>
            <person name="Tunlid A."/>
            <person name="Henrissat B."/>
            <person name="Grigoriev I.V."/>
            <person name="Hibbett D.S."/>
            <person name="Martin F."/>
            <person name="Nordberg H.P."/>
            <person name="Cantor M.N."/>
            <person name="Hua S.X."/>
        </authorList>
    </citation>
    <scope>NUCLEOTIDE SEQUENCE [LARGE SCALE GENOMIC DNA]</scope>
    <source>
        <strain evidence="2 3">F 1598</strain>
    </source>
</reference>
<gene>
    <name evidence="2" type="ORF">PILCRDRAFT_11109</name>
</gene>